<organism evidence="1 2">
    <name type="scientific">Bursaphelenchus xylophilus</name>
    <name type="common">Pinewood nematode worm</name>
    <name type="synonym">Aphelenchoides xylophilus</name>
    <dbReference type="NCBI Taxonomy" id="6326"/>
    <lineage>
        <taxon>Eukaryota</taxon>
        <taxon>Metazoa</taxon>
        <taxon>Ecdysozoa</taxon>
        <taxon>Nematoda</taxon>
        <taxon>Chromadorea</taxon>
        <taxon>Rhabditida</taxon>
        <taxon>Tylenchina</taxon>
        <taxon>Tylenchomorpha</taxon>
        <taxon>Aphelenchoidea</taxon>
        <taxon>Aphelenchoididae</taxon>
        <taxon>Bursaphelenchus</taxon>
    </lineage>
</organism>
<reference evidence="2" key="1">
    <citation type="submission" date="2016-11" db="UniProtKB">
        <authorList>
            <consortium name="WormBaseParasite"/>
        </authorList>
    </citation>
    <scope>IDENTIFICATION</scope>
</reference>
<accession>A0A1I7RLC2</accession>
<dbReference type="WBParaSite" id="BXY_0150700.1">
    <property type="protein sequence ID" value="BXY_0150700.1"/>
    <property type="gene ID" value="BXY_0150700"/>
</dbReference>
<dbReference type="AlphaFoldDB" id="A0A1I7RLC2"/>
<sequence>MIGNFDEEGRTDAAKCPIDVRHQQYVIATAINSDDFNLVSTDKIPVAVDEAGSSKDRDIHDLLNGNLNILKLQLPTSVTMRKKGRL</sequence>
<proteinExistence type="predicted"/>
<name>A0A1I7RLC2_BURXY</name>
<evidence type="ECO:0000313" key="1">
    <source>
        <dbReference type="Proteomes" id="UP000095284"/>
    </source>
</evidence>
<protein>
    <submittedName>
        <fullName evidence="2">Uncharacterized protein</fullName>
    </submittedName>
</protein>
<evidence type="ECO:0000313" key="2">
    <source>
        <dbReference type="WBParaSite" id="BXY_0150700.1"/>
    </source>
</evidence>
<dbReference type="Proteomes" id="UP000095284">
    <property type="component" value="Unplaced"/>
</dbReference>